<dbReference type="SUPFAM" id="SSF103473">
    <property type="entry name" value="MFS general substrate transporter"/>
    <property type="match status" value="1"/>
</dbReference>
<feature type="transmembrane region" description="Helical" evidence="6">
    <location>
        <begin position="106"/>
        <end position="124"/>
    </location>
</feature>
<dbReference type="OrthoDB" id="196650at2759"/>
<dbReference type="Pfam" id="PF07690">
    <property type="entry name" value="MFS_1"/>
    <property type="match status" value="1"/>
</dbReference>
<evidence type="ECO:0000256" key="3">
    <source>
        <dbReference type="ARBA" id="ARBA00022692"/>
    </source>
</evidence>
<dbReference type="InterPro" id="IPR020846">
    <property type="entry name" value="MFS_dom"/>
</dbReference>
<dbReference type="GO" id="GO:0022857">
    <property type="term" value="F:transmembrane transporter activity"/>
    <property type="evidence" value="ECO:0007669"/>
    <property type="project" value="InterPro"/>
</dbReference>
<feature type="transmembrane region" description="Helical" evidence="6">
    <location>
        <begin position="419"/>
        <end position="436"/>
    </location>
</feature>
<evidence type="ECO:0000313" key="8">
    <source>
        <dbReference type="EMBL" id="PAV83840.1"/>
    </source>
</evidence>
<feature type="transmembrane region" description="Helical" evidence="6">
    <location>
        <begin position="163"/>
        <end position="185"/>
    </location>
</feature>
<organism evidence="8 9">
    <name type="scientific">Diploscapter pachys</name>
    <dbReference type="NCBI Taxonomy" id="2018661"/>
    <lineage>
        <taxon>Eukaryota</taxon>
        <taxon>Metazoa</taxon>
        <taxon>Ecdysozoa</taxon>
        <taxon>Nematoda</taxon>
        <taxon>Chromadorea</taxon>
        <taxon>Rhabditida</taxon>
        <taxon>Rhabditina</taxon>
        <taxon>Rhabditomorpha</taxon>
        <taxon>Rhabditoidea</taxon>
        <taxon>Rhabditidae</taxon>
        <taxon>Diploscapter</taxon>
    </lineage>
</organism>
<dbReference type="FunFam" id="1.20.1250.20:FF:000223">
    <property type="entry name" value="Major facilitator superfamily domain-containing protein"/>
    <property type="match status" value="1"/>
</dbReference>
<dbReference type="Gene3D" id="1.20.1250.20">
    <property type="entry name" value="MFS general substrate transporter like domains"/>
    <property type="match status" value="1"/>
</dbReference>
<evidence type="ECO:0000256" key="6">
    <source>
        <dbReference type="SAM" id="Phobius"/>
    </source>
</evidence>
<feature type="transmembrane region" description="Helical" evidence="6">
    <location>
        <begin position="302"/>
        <end position="318"/>
    </location>
</feature>
<dbReference type="InterPro" id="IPR011701">
    <property type="entry name" value="MFS"/>
</dbReference>
<evidence type="ECO:0000259" key="7">
    <source>
        <dbReference type="PROSITE" id="PS50850"/>
    </source>
</evidence>
<evidence type="ECO:0000256" key="2">
    <source>
        <dbReference type="ARBA" id="ARBA00022448"/>
    </source>
</evidence>
<keyword evidence="2" id="KW-0813">Transport</keyword>
<feature type="transmembrane region" description="Helical" evidence="6">
    <location>
        <begin position="330"/>
        <end position="351"/>
    </location>
</feature>
<dbReference type="Proteomes" id="UP000218231">
    <property type="component" value="Unassembled WGS sequence"/>
</dbReference>
<comment type="subcellular location">
    <subcellularLocation>
        <location evidence="1">Membrane</location>
        <topology evidence="1">Multi-pass membrane protein</topology>
    </subcellularLocation>
</comment>
<dbReference type="PROSITE" id="PS50850">
    <property type="entry name" value="MFS"/>
    <property type="match status" value="1"/>
</dbReference>
<feature type="domain" description="Major facilitator superfamily (MFS) profile" evidence="7">
    <location>
        <begin position="18"/>
        <end position="440"/>
    </location>
</feature>
<accession>A0A2A2LCF2</accession>
<evidence type="ECO:0000256" key="4">
    <source>
        <dbReference type="ARBA" id="ARBA00022989"/>
    </source>
</evidence>
<dbReference type="GO" id="GO:0031526">
    <property type="term" value="C:brush border membrane"/>
    <property type="evidence" value="ECO:0007669"/>
    <property type="project" value="TreeGrafter"/>
</dbReference>
<sequence>MTSTTRRRTMGILTGLLIVDLLAFTSILPLFPTLLSYYEKPEHSDTLYEQITALLRSFKSLIGVPQNDRYNNVFFGGILGSFFCTLQFLSSPTLGSFSDVYGRKKTMIIACVGTLISYIVWLKSSTFTMFLLSRLIGGLSKANINIASAIVSDLYSPEEHPKGMALIGVSYSIGFLIGPMIGAFFSTFASRDDGFSSAPAIFCILLTIIELAAILLLLPETLDFENQKKRSSQPQESKHSLINPMDLFRFNAVRTTVQKRQTMSEIGFIYFVYLFLYSGLEFTLPFLTYLRFQFDSMQQGRIYLFVGLLMLPIQGGLVRRTAMHRQKRLAEWGMICIIPAYILIALCHSISTLYLGLLFYAIASGTVVTSLSSLVNAVHAESDCGTIAGVFRSLGSLARAIGPAFASAGFWLFGPTACYLFGGVLLLTPLLMLRKLPNPVESNKSE</sequence>
<proteinExistence type="predicted"/>
<reference evidence="8 9" key="1">
    <citation type="journal article" date="2017" name="Curr. Biol.">
        <title>Genome architecture and evolution of a unichromosomal asexual nematode.</title>
        <authorList>
            <person name="Fradin H."/>
            <person name="Zegar C."/>
            <person name="Gutwein M."/>
            <person name="Lucas J."/>
            <person name="Kovtun M."/>
            <person name="Corcoran D."/>
            <person name="Baugh L.R."/>
            <person name="Kiontke K."/>
            <person name="Gunsalus K."/>
            <person name="Fitch D.H."/>
            <person name="Piano F."/>
        </authorList>
    </citation>
    <scope>NUCLEOTIDE SEQUENCE [LARGE SCALE GENOMIC DNA]</scope>
    <source>
        <strain evidence="8">PF1309</strain>
    </source>
</reference>
<dbReference type="EMBL" id="LIAE01006917">
    <property type="protein sequence ID" value="PAV83840.1"/>
    <property type="molecule type" value="Genomic_DNA"/>
</dbReference>
<dbReference type="PANTHER" id="PTHR23504:SF31">
    <property type="entry name" value="MAJOR FACILITATOR SUPERFAMILY DOMAIN-CONTAINING PROTEIN 10"/>
    <property type="match status" value="1"/>
</dbReference>
<keyword evidence="5 6" id="KW-0472">Membrane</keyword>
<dbReference type="STRING" id="2018661.A0A2A2LCF2"/>
<gene>
    <name evidence="8" type="ORF">WR25_19581</name>
</gene>
<dbReference type="PANTHER" id="PTHR23504">
    <property type="entry name" value="MAJOR FACILITATOR SUPERFAMILY DOMAIN-CONTAINING PROTEIN 10"/>
    <property type="match status" value="1"/>
</dbReference>
<protein>
    <recommendedName>
        <fullName evidence="7">Major facilitator superfamily (MFS) profile domain-containing protein</fullName>
    </recommendedName>
</protein>
<dbReference type="AlphaFoldDB" id="A0A2A2LCF2"/>
<name>A0A2A2LCF2_9BILA</name>
<evidence type="ECO:0000256" key="5">
    <source>
        <dbReference type="ARBA" id="ARBA00023136"/>
    </source>
</evidence>
<dbReference type="InterPro" id="IPR036259">
    <property type="entry name" value="MFS_trans_sf"/>
</dbReference>
<keyword evidence="4 6" id="KW-1133">Transmembrane helix</keyword>
<feature type="transmembrane region" description="Helical" evidence="6">
    <location>
        <begin position="268"/>
        <end position="290"/>
    </location>
</feature>
<feature type="transmembrane region" description="Helical" evidence="6">
    <location>
        <begin position="12"/>
        <end position="31"/>
    </location>
</feature>
<comment type="caution">
    <text evidence="8">The sequence shown here is derived from an EMBL/GenBank/DDBJ whole genome shotgun (WGS) entry which is preliminary data.</text>
</comment>
<keyword evidence="9" id="KW-1185">Reference proteome</keyword>
<feature type="transmembrane region" description="Helical" evidence="6">
    <location>
        <begin position="73"/>
        <end position="94"/>
    </location>
</feature>
<evidence type="ECO:0000313" key="9">
    <source>
        <dbReference type="Proteomes" id="UP000218231"/>
    </source>
</evidence>
<evidence type="ECO:0000256" key="1">
    <source>
        <dbReference type="ARBA" id="ARBA00004141"/>
    </source>
</evidence>
<feature type="transmembrane region" description="Helical" evidence="6">
    <location>
        <begin position="357"/>
        <end position="378"/>
    </location>
</feature>
<feature type="transmembrane region" description="Helical" evidence="6">
    <location>
        <begin position="197"/>
        <end position="218"/>
    </location>
</feature>
<keyword evidence="3 6" id="KW-0812">Transmembrane</keyword>